<comment type="caution">
    <text evidence="2">The sequence shown here is derived from an EMBL/GenBank/DDBJ whole genome shotgun (WGS) entry which is preliminary data.</text>
</comment>
<sequence length="479" mass="51662">MKNRFNKKLVTLAVSSLTIGAVAACSSAETEQAPAQPAEQSIAADFAFQNAVSAPPPGYQGPVFQLSHDYPTEDPGQCPQSECPWLYIDVDFTSGVPVNWEEGPWNDYIMAIMSVVVRGQDPNMPNEVGFRTKIDGETMWYHVPWMAYDPTAGREFAHGTTNERTAHLSDFIGSPMPNATMLQSMSPSCQAQFPHGFESWAVGMYNKWGGYALGQAIPDTGEPALTTLEGQTVPKGLPFPEGTMVTKFLTTNATPECVPYLANSAVWLVNRHEVAPDRQYLCQRALQETRLTQVDVAVVDERSPTRWVYGTFGYSAEADGDTVLARLVPLGLQWGSDPNTFPAVTAQDSQPATESVLNLDVGIYEHWGCASRLAGPVDNPQSSCVSCHGSAFAAADGAISVMGTNVPPSFGFTGICEAGGSPENAAYFANYPFPQAYPDPKYAGAIPLDTSLQLEVAFTQYATFANNGKPTACTNPDQF</sequence>
<protein>
    <recommendedName>
        <fullName evidence="4">Cytochrome c domain-containing protein</fullName>
    </recommendedName>
</protein>
<dbReference type="EMBL" id="JBHSCR010000013">
    <property type="protein sequence ID" value="MFC4348611.1"/>
    <property type="molecule type" value="Genomic_DNA"/>
</dbReference>
<organism evidence="2 3">
    <name type="scientific">Kordiimonas lipolytica</name>
    <dbReference type="NCBI Taxonomy" id="1662421"/>
    <lineage>
        <taxon>Bacteria</taxon>
        <taxon>Pseudomonadati</taxon>
        <taxon>Pseudomonadota</taxon>
        <taxon>Alphaproteobacteria</taxon>
        <taxon>Kordiimonadales</taxon>
        <taxon>Kordiimonadaceae</taxon>
        <taxon>Kordiimonas</taxon>
    </lineage>
</organism>
<dbReference type="Proteomes" id="UP001595776">
    <property type="component" value="Unassembled WGS sequence"/>
</dbReference>
<dbReference type="PROSITE" id="PS51257">
    <property type="entry name" value="PROKAR_LIPOPROTEIN"/>
    <property type="match status" value="1"/>
</dbReference>
<keyword evidence="1" id="KW-0732">Signal</keyword>
<dbReference type="RefSeq" id="WP_068149004.1">
    <property type="nucleotide sequence ID" value="NZ_JBHSCR010000013.1"/>
</dbReference>
<proteinExistence type="predicted"/>
<evidence type="ECO:0008006" key="4">
    <source>
        <dbReference type="Google" id="ProtNLM"/>
    </source>
</evidence>
<feature type="chain" id="PRO_5045456239" description="Cytochrome c domain-containing protein" evidence="1">
    <location>
        <begin position="24"/>
        <end position="479"/>
    </location>
</feature>
<evidence type="ECO:0000256" key="1">
    <source>
        <dbReference type="SAM" id="SignalP"/>
    </source>
</evidence>
<feature type="signal peptide" evidence="1">
    <location>
        <begin position="1"/>
        <end position="23"/>
    </location>
</feature>
<name>A0ABV8UCR5_9PROT</name>
<accession>A0ABV8UCR5</accession>
<keyword evidence="3" id="KW-1185">Reference proteome</keyword>
<reference evidence="3" key="1">
    <citation type="journal article" date="2019" name="Int. J. Syst. Evol. Microbiol.">
        <title>The Global Catalogue of Microorganisms (GCM) 10K type strain sequencing project: providing services to taxonomists for standard genome sequencing and annotation.</title>
        <authorList>
            <consortium name="The Broad Institute Genomics Platform"/>
            <consortium name="The Broad Institute Genome Sequencing Center for Infectious Disease"/>
            <person name="Wu L."/>
            <person name="Ma J."/>
        </authorList>
    </citation>
    <scope>NUCLEOTIDE SEQUENCE [LARGE SCALE GENOMIC DNA]</scope>
    <source>
        <strain evidence="3">CGMCC 1.15304</strain>
    </source>
</reference>
<evidence type="ECO:0000313" key="2">
    <source>
        <dbReference type="EMBL" id="MFC4348611.1"/>
    </source>
</evidence>
<gene>
    <name evidence="2" type="ORF">ACFO5Q_12225</name>
</gene>
<evidence type="ECO:0000313" key="3">
    <source>
        <dbReference type="Proteomes" id="UP001595776"/>
    </source>
</evidence>